<dbReference type="Proteomes" id="UP001196413">
    <property type="component" value="Unassembled WGS sequence"/>
</dbReference>
<comment type="caution">
    <text evidence="1">The sequence shown here is derived from an EMBL/GenBank/DDBJ whole genome shotgun (WGS) entry which is preliminary data.</text>
</comment>
<accession>A0AAD5QI43</accession>
<evidence type="ECO:0000313" key="1">
    <source>
        <dbReference type="EMBL" id="KAJ1347696.1"/>
    </source>
</evidence>
<sequence length="136" mass="15601">MRYVRDTCRPRCHSIEASTADAVRLEHLEDSMPLDLTVQFIAIRLVPSGDLTQPYKRAGSILRHLTGPSKILDVILLAVSRTRRQSSGPFSAVSFDWPLQTFDVTPQESWKRSTPFDWSIEEIWSSNWRVRELNAS</sequence>
<name>A0AAD5QI43_PARTN</name>
<dbReference type="EMBL" id="JAHQIW010000367">
    <property type="protein sequence ID" value="KAJ1347696.1"/>
    <property type="molecule type" value="Genomic_DNA"/>
</dbReference>
<proteinExistence type="predicted"/>
<dbReference type="AlphaFoldDB" id="A0AAD5QI43"/>
<gene>
    <name evidence="1" type="ORF">KIN20_002824</name>
</gene>
<organism evidence="1 2">
    <name type="scientific">Parelaphostrongylus tenuis</name>
    <name type="common">Meningeal worm</name>
    <dbReference type="NCBI Taxonomy" id="148309"/>
    <lineage>
        <taxon>Eukaryota</taxon>
        <taxon>Metazoa</taxon>
        <taxon>Ecdysozoa</taxon>
        <taxon>Nematoda</taxon>
        <taxon>Chromadorea</taxon>
        <taxon>Rhabditida</taxon>
        <taxon>Rhabditina</taxon>
        <taxon>Rhabditomorpha</taxon>
        <taxon>Strongyloidea</taxon>
        <taxon>Metastrongylidae</taxon>
        <taxon>Parelaphostrongylus</taxon>
    </lineage>
</organism>
<reference evidence="1" key="1">
    <citation type="submission" date="2021-06" db="EMBL/GenBank/DDBJ databases">
        <title>Parelaphostrongylus tenuis whole genome reference sequence.</title>
        <authorList>
            <person name="Garwood T.J."/>
            <person name="Larsen P.A."/>
            <person name="Fountain-Jones N.M."/>
            <person name="Garbe J.R."/>
            <person name="Macchietto M.G."/>
            <person name="Kania S.A."/>
            <person name="Gerhold R.W."/>
            <person name="Richards J.E."/>
            <person name="Wolf T.M."/>
        </authorList>
    </citation>
    <scope>NUCLEOTIDE SEQUENCE</scope>
    <source>
        <strain evidence="1">MNPRO001-30</strain>
        <tissue evidence="1">Meninges</tissue>
    </source>
</reference>
<keyword evidence="2" id="KW-1185">Reference proteome</keyword>
<evidence type="ECO:0000313" key="2">
    <source>
        <dbReference type="Proteomes" id="UP001196413"/>
    </source>
</evidence>
<protein>
    <submittedName>
        <fullName evidence="1">Uncharacterized protein</fullName>
    </submittedName>
</protein>